<comment type="caution">
    <text evidence="4">Lacks conserved residue(s) required for the propagation of feature annotation.</text>
</comment>
<gene>
    <name evidence="4" type="primary">gpmA</name>
    <name evidence="8" type="ORF">HMPREF1316_0434</name>
</gene>
<keyword evidence="9" id="KW-1185">Reference proteome</keyword>
<comment type="similarity">
    <text evidence="1 4">Belongs to the phosphoglycerate mutase family. BPG-dependent PGAM subfamily.</text>
</comment>
<dbReference type="AlphaFoldDB" id="U2V841"/>
<accession>U2V841</accession>
<evidence type="ECO:0000256" key="1">
    <source>
        <dbReference type="ARBA" id="ARBA00006717"/>
    </source>
</evidence>
<evidence type="ECO:0000256" key="7">
    <source>
        <dbReference type="PIRSR" id="PIRSR613078-3"/>
    </source>
</evidence>
<comment type="pathway">
    <text evidence="4">Carbohydrate degradation; glycolysis; pyruvate from D-glyceraldehyde 3-phosphate: step 3/5.</text>
</comment>
<evidence type="ECO:0000256" key="2">
    <source>
        <dbReference type="ARBA" id="ARBA00023152"/>
    </source>
</evidence>
<dbReference type="NCBIfam" id="TIGR01258">
    <property type="entry name" value="pgm_1"/>
    <property type="match status" value="1"/>
</dbReference>
<dbReference type="SUPFAM" id="SSF53254">
    <property type="entry name" value="Phosphoglycerate mutase-like"/>
    <property type="match status" value="1"/>
</dbReference>
<keyword evidence="2 4" id="KW-0324">Glycolysis</keyword>
<dbReference type="CDD" id="cd07067">
    <property type="entry name" value="HP_PGM_like"/>
    <property type="match status" value="1"/>
</dbReference>
<dbReference type="EC" id="5.4.2.11" evidence="4"/>
<organism evidence="8 9">
    <name type="scientific">Olsenella profusa F0195</name>
    <dbReference type="NCBI Taxonomy" id="1125712"/>
    <lineage>
        <taxon>Bacteria</taxon>
        <taxon>Bacillati</taxon>
        <taxon>Actinomycetota</taxon>
        <taxon>Coriobacteriia</taxon>
        <taxon>Coriobacteriales</taxon>
        <taxon>Atopobiaceae</taxon>
        <taxon>Olsenella</taxon>
    </lineage>
</organism>
<keyword evidence="3 4" id="KW-0413">Isomerase</keyword>
<evidence type="ECO:0000256" key="4">
    <source>
        <dbReference type="HAMAP-Rule" id="MF_01039"/>
    </source>
</evidence>
<dbReference type="Pfam" id="PF00300">
    <property type="entry name" value="His_Phos_1"/>
    <property type="match status" value="2"/>
</dbReference>
<dbReference type="EMBL" id="AWEZ01000043">
    <property type="protein sequence ID" value="ERL08766.1"/>
    <property type="molecule type" value="Genomic_DNA"/>
</dbReference>
<dbReference type="InterPro" id="IPR005952">
    <property type="entry name" value="Phosphogly_mut1"/>
</dbReference>
<comment type="caution">
    <text evidence="8">The sequence shown here is derived from an EMBL/GenBank/DDBJ whole genome shotgun (WGS) entry which is preliminary data.</text>
</comment>
<feature type="binding site" evidence="4 6">
    <location>
        <position position="103"/>
    </location>
    <ligand>
        <name>substrate</name>
    </ligand>
</feature>
<evidence type="ECO:0000313" key="8">
    <source>
        <dbReference type="EMBL" id="ERL08766.1"/>
    </source>
</evidence>
<dbReference type="Gene3D" id="3.40.50.1240">
    <property type="entry name" value="Phosphoglycerate mutase-like"/>
    <property type="match status" value="1"/>
</dbReference>
<feature type="active site" description="Proton donor/acceptor" evidence="4 5">
    <location>
        <position position="130"/>
    </location>
</feature>
<dbReference type="SMART" id="SM00855">
    <property type="entry name" value="PGAM"/>
    <property type="match status" value="1"/>
</dbReference>
<reference evidence="8 9" key="1">
    <citation type="submission" date="2013-08" db="EMBL/GenBank/DDBJ databases">
        <authorList>
            <person name="Durkin A.S."/>
            <person name="Haft D.R."/>
            <person name="McCorrison J."/>
            <person name="Torralba M."/>
            <person name="Gillis M."/>
            <person name="Haft D.H."/>
            <person name="Methe B."/>
            <person name="Sutton G."/>
            <person name="Nelson K.E."/>
        </authorList>
    </citation>
    <scope>NUCLEOTIDE SEQUENCE [LARGE SCALE GENOMIC DNA]</scope>
    <source>
        <strain evidence="8 9">F0195</strain>
    </source>
</reference>
<evidence type="ECO:0000256" key="3">
    <source>
        <dbReference type="ARBA" id="ARBA00023235"/>
    </source>
</evidence>
<dbReference type="InterPro" id="IPR029033">
    <property type="entry name" value="His_PPase_superfam"/>
</dbReference>
<name>U2V841_9ACTN</name>
<protein>
    <recommendedName>
        <fullName evidence="4">2,3-bisphosphoglycerate-dependent phosphoglycerate mutase</fullName>
        <shortName evidence="4">BPG-dependent PGAM</shortName>
        <shortName evidence="4">PGAM</shortName>
        <shortName evidence="4">Phosphoglyceromutase</shortName>
        <shortName evidence="4">dPGM</shortName>
        <ecNumber evidence="4">5.4.2.11</ecNumber>
    </recommendedName>
</protein>
<dbReference type="PANTHER" id="PTHR11931">
    <property type="entry name" value="PHOSPHOGLYCERATE MUTASE"/>
    <property type="match status" value="1"/>
</dbReference>
<evidence type="ECO:0000256" key="5">
    <source>
        <dbReference type="PIRSR" id="PIRSR613078-1"/>
    </source>
</evidence>
<dbReference type="GO" id="GO:0004619">
    <property type="term" value="F:phosphoglycerate mutase activity"/>
    <property type="evidence" value="ECO:0007669"/>
    <property type="project" value="UniProtKB-UniRule"/>
</dbReference>
<dbReference type="GO" id="GO:0006096">
    <property type="term" value="P:glycolytic process"/>
    <property type="evidence" value="ECO:0007669"/>
    <property type="project" value="UniProtKB-UniRule"/>
</dbReference>
<dbReference type="UniPathway" id="UPA00109">
    <property type="reaction ID" value="UER00186"/>
</dbReference>
<keyword evidence="4" id="KW-0312">Gluconeogenesis</keyword>
<dbReference type="STRING" id="1125712.HMPREF1316_0434"/>
<feature type="binding site" evidence="4 6">
    <location>
        <begin position="130"/>
        <end position="133"/>
    </location>
    <ligand>
        <name>substrate</name>
    </ligand>
</feature>
<dbReference type="InterPro" id="IPR013078">
    <property type="entry name" value="His_Pase_superF_clade-1"/>
</dbReference>
<feature type="binding site" evidence="4 6">
    <location>
        <begin position="157"/>
        <end position="158"/>
    </location>
    <ligand>
        <name>substrate</name>
    </ligand>
</feature>
<proteinExistence type="inferred from homology"/>
<feature type="active site" description="Tele-phosphohistidine intermediate" evidence="4 5">
    <location>
        <position position="50"/>
    </location>
</feature>
<dbReference type="eggNOG" id="COG0588">
    <property type="taxonomic scope" value="Bacteria"/>
</dbReference>
<evidence type="ECO:0000313" key="9">
    <source>
        <dbReference type="Proteomes" id="UP000016638"/>
    </source>
</evidence>
<feature type="site" description="Transition state stabilizer" evidence="4 7">
    <location>
        <position position="232"/>
    </location>
</feature>
<dbReference type="GO" id="GO:0006094">
    <property type="term" value="P:gluconeogenesis"/>
    <property type="evidence" value="ECO:0007669"/>
    <property type="project" value="UniProtKB-UniRule"/>
</dbReference>
<evidence type="ECO:0000256" key="6">
    <source>
        <dbReference type="PIRSR" id="PIRSR613078-2"/>
    </source>
</evidence>
<comment type="catalytic activity">
    <reaction evidence="4">
        <text>(2R)-2-phosphoglycerate = (2R)-3-phosphoglycerate</text>
        <dbReference type="Rhea" id="RHEA:15901"/>
        <dbReference type="ChEBI" id="CHEBI:58272"/>
        <dbReference type="ChEBI" id="CHEBI:58289"/>
        <dbReference type="EC" id="5.4.2.11"/>
    </reaction>
</comment>
<comment type="function">
    <text evidence="4">Catalyzes the interconversion of 2-phosphoglycerate and 3-phosphoglycerate.</text>
</comment>
<sequence length="301" mass="33656">MGGYDANRCGGNFKRELFVLLTREDRLRVAGGQDRGEAAMRSATLVVMRHGESTWTDKAQNRFAGWADIPLTERGRDQARHAGELIRDAGIRPDAAFTSLLRRSIETCDIVLDVVDRLWVPVIRSWRLNERHYGSFQGEARPAMRERYGEELFTTYRRSYDVRPPEIATSSPWWQGDDPRYGVIAQDGLDSLDPAQIRSECLRDVVVRLEPFWQAFVTPCLSLGETVLVVTHGSVVRSLIKVIEGLSDEEIRTVNVPTGVPRAYEFTSDAFGGLRVQGSGRYLDPEAAAAGIAETKELGKA</sequence>
<dbReference type="PATRIC" id="fig|1125712.3.peg.1057"/>
<dbReference type="Proteomes" id="UP000016638">
    <property type="component" value="Unassembled WGS sequence"/>
</dbReference>
<dbReference type="HAMAP" id="MF_01039">
    <property type="entry name" value="PGAM_GpmA"/>
    <property type="match status" value="1"/>
</dbReference>